<dbReference type="GO" id="GO:0008233">
    <property type="term" value="F:peptidase activity"/>
    <property type="evidence" value="ECO:0007669"/>
    <property type="project" value="UniProtKB-KW"/>
</dbReference>
<sequence>MWPLQPSWVPGTDSFSLSLLFAHLLVLATYMTGARAYGPLSDESLLRIPTAGADFDIHNGKLLAPILIPRVPGTPGSRAVQQHFVRFFKEQLPEWEIEWHNSTATTPATGDKQIPFANLIFRRDPPWAAPGDVARLTLAAHYDTLFQPEGFIGATDSAAPCAMLMHVARSLDQALTQKWAAMKASGDAGSGLEEERGVQIMLLDGEEAWVKWTATDSLYGSRALAESWEATRYEALSTFSNPLSSISLFVLLDLLGAPNPTVPSYFQTTHWAYQRMASLEDRMRRLKVLASEGTGAKFLPESGKKPSQFSRAFVEDDHVPFMARGVAILHIIPAPFPPVWHTMADTPGNLDIPTVDDWAMIVTAFTAEWMELDGMLPQLQTRRTTRESAKTEL</sequence>
<gene>
    <name evidence="5" type="ORF">SPSK_03405</name>
</gene>
<dbReference type="InterPro" id="IPR040234">
    <property type="entry name" value="QC/QCL"/>
</dbReference>
<evidence type="ECO:0000313" key="5">
    <source>
        <dbReference type="EMBL" id="KJR82168.1"/>
    </source>
</evidence>
<dbReference type="GO" id="GO:0016603">
    <property type="term" value="F:glutaminyl-peptide cyclotransferase activity"/>
    <property type="evidence" value="ECO:0007669"/>
    <property type="project" value="InterPro"/>
</dbReference>
<comment type="caution">
    <text evidence="5">The sequence shown here is derived from an EMBL/GenBank/DDBJ whole genome shotgun (WGS) entry which is preliminary data.</text>
</comment>
<keyword evidence="2" id="KW-0012">Acyltransferase</keyword>
<keyword evidence="3" id="KW-0479">Metal-binding</keyword>
<dbReference type="InterPro" id="IPR007484">
    <property type="entry name" value="Peptidase_M28"/>
</dbReference>
<dbReference type="Pfam" id="PF04389">
    <property type="entry name" value="Peptidase_M28"/>
    <property type="match status" value="1"/>
</dbReference>
<dbReference type="CDD" id="cd03880">
    <property type="entry name" value="M28_QC_like"/>
    <property type="match status" value="1"/>
</dbReference>
<dbReference type="KEGG" id="ssck:SPSK_03405"/>
<evidence type="ECO:0000259" key="4">
    <source>
        <dbReference type="Pfam" id="PF04389"/>
    </source>
</evidence>
<comment type="similarity">
    <text evidence="3">Belongs to the peptidase M28 family.</text>
</comment>
<keyword evidence="3" id="KW-0862">Zinc</keyword>
<proteinExistence type="inferred from homology"/>
<dbReference type="OrthoDB" id="3907302at2759"/>
<name>A0A0F2LXH8_SPOSC</name>
<evidence type="ECO:0000256" key="2">
    <source>
        <dbReference type="ARBA" id="ARBA00023315"/>
    </source>
</evidence>
<feature type="signal peptide" evidence="3">
    <location>
        <begin position="1"/>
        <end position="36"/>
    </location>
</feature>
<dbReference type="Gene3D" id="3.40.630.10">
    <property type="entry name" value="Zn peptidases"/>
    <property type="match status" value="1"/>
</dbReference>
<dbReference type="GO" id="GO:0006508">
    <property type="term" value="P:proteolysis"/>
    <property type="evidence" value="ECO:0007669"/>
    <property type="project" value="UniProtKB-KW"/>
</dbReference>
<accession>A0A0F2LXH8</accession>
<keyword evidence="3" id="KW-0645">Protease</keyword>
<dbReference type="GO" id="GO:0008270">
    <property type="term" value="F:zinc ion binding"/>
    <property type="evidence" value="ECO:0007669"/>
    <property type="project" value="TreeGrafter"/>
</dbReference>
<keyword evidence="1 5" id="KW-0808">Transferase</keyword>
<evidence type="ECO:0000256" key="3">
    <source>
        <dbReference type="RuleBase" id="RU361240"/>
    </source>
</evidence>
<evidence type="ECO:0000313" key="6">
    <source>
        <dbReference type="Proteomes" id="UP000033710"/>
    </source>
</evidence>
<dbReference type="GeneID" id="27665520"/>
<dbReference type="SUPFAM" id="SSF53187">
    <property type="entry name" value="Zn-dependent exopeptidases"/>
    <property type="match status" value="1"/>
</dbReference>
<evidence type="ECO:0000256" key="1">
    <source>
        <dbReference type="ARBA" id="ARBA00022679"/>
    </source>
</evidence>
<dbReference type="EC" id="3.4.-.-" evidence="3"/>
<keyword evidence="3" id="KW-0732">Signal</keyword>
<organism evidence="5 6">
    <name type="scientific">Sporothrix schenckii 1099-18</name>
    <dbReference type="NCBI Taxonomy" id="1397361"/>
    <lineage>
        <taxon>Eukaryota</taxon>
        <taxon>Fungi</taxon>
        <taxon>Dikarya</taxon>
        <taxon>Ascomycota</taxon>
        <taxon>Pezizomycotina</taxon>
        <taxon>Sordariomycetes</taxon>
        <taxon>Sordariomycetidae</taxon>
        <taxon>Ophiostomatales</taxon>
        <taxon>Ophiostomataceae</taxon>
        <taxon>Sporothrix</taxon>
    </lineage>
</organism>
<dbReference type="RefSeq" id="XP_016584844.1">
    <property type="nucleotide sequence ID" value="XM_016730243.1"/>
</dbReference>
<feature type="domain" description="Peptidase M28" evidence="4">
    <location>
        <begin position="135"/>
        <end position="365"/>
    </location>
</feature>
<dbReference type="VEuPathDB" id="FungiDB:SPSK_03405"/>
<dbReference type="PANTHER" id="PTHR12283:SF6">
    <property type="entry name" value="GLUTAMINYL-PEPTIDE CYCLOTRANSFERASE-RELATED"/>
    <property type="match status" value="1"/>
</dbReference>
<dbReference type="FunFam" id="3.40.630.10:FF:000074">
    <property type="entry name" value="Peptide hydrolase"/>
    <property type="match status" value="1"/>
</dbReference>
<dbReference type="PANTHER" id="PTHR12283">
    <property type="entry name" value="GLUTAMINYL-PEPTIDE CYCLOTRANSFERASE"/>
    <property type="match status" value="1"/>
</dbReference>
<keyword evidence="3" id="KW-0378">Hydrolase</keyword>
<dbReference type="AlphaFoldDB" id="A0A0F2LXH8"/>
<protein>
    <recommendedName>
        <fullName evidence="3">Peptide hydrolase</fullName>
        <ecNumber evidence="3">3.4.-.-</ecNumber>
    </recommendedName>
</protein>
<dbReference type="EMBL" id="AXCR01000010">
    <property type="protein sequence ID" value="KJR82168.1"/>
    <property type="molecule type" value="Genomic_DNA"/>
</dbReference>
<reference evidence="5 6" key="1">
    <citation type="journal article" date="2014" name="BMC Genomics">
        <title>Comparative genomics of the major fungal agents of human and animal Sporotrichosis: Sporothrix schenckii and Sporothrix brasiliensis.</title>
        <authorList>
            <person name="Teixeira M.M."/>
            <person name="de Almeida L.G."/>
            <person name="Kubitschek-Barreira P."/>
            <person name="Alves F.L."/>
            <person name="Kioshima E.S."/>
            <person name="Abadio A.K."/>
            <person name="Fernandes L."/>
            <person name="Derengowski L.S."/>
            <person name="Ferreira K.S."/>
            <person name="Souza R.C."/>
            <person name="Ruiz J.C."/>
            <person name="de Andrade N.C."/>
            <person name="Paes H.C."/>
            <person name="Nicola A.M."/>
            <person name="Albuquerque P."/>
            <person name="Gerber A.L."/>
            <person name="Martins V.P."/>
            <person name="Peconick L.D."/>
            <person name="Neto A.V."/>
            <person name="Chaucanez C.B."/>
            <person name="Silva P.A."/>
            <person name="Cunha O.L."/>
            <person name="de Oliveira F.F."/>
            <person name="dos Santos T.C."/>
            <person name="Barros A.L."/>
            <person name="Soares M.A."/>
            <person name="de Oliveira L.M."/>
            <person name="Marini M.M."/>
            <person name="Villalobos-Duno H."/>
            <person name="Cunha M.M."/>
            <person name="de Hoog S."/>
            <person name="da Silveira J.F."/>
            <person name="Henrissat B."/>
            <person name="Nino-Vega G.A."/>
            <person name="Cisalpino P.S."/>
            <person name="Mora-Montes H.M."/>
            <person name="Almeida S.R."/>
            <person name="Stajich J.E."/>
            <person name="Lopes-Bezerra L.M."/>
            <person name="Vasconcelos A.T."/>
            <person name="Felipe M.S."/>
        </authorList>
    </citation>
    <scope>NUCLEOTIDE SEQUENCE [LARGE SCALE GENOMIC DNA]</scope>
    <source>
        <strain evidence="5 6">1099-18</strain>
    </source>
</reference>
<feature type="chain" id="PRO_5005116854" description="Peptide hydrolase" evidence="3">
    <location>
        <begin position="37"/>
        <end position="393"/>
    </location>
</feature>
<dbReference type="InterPro" id="IPR037457">
    <property type="entry name" value="M28_QC"/>
</dbReference>
<dbReference type="Proteomes" id="UP000033710">
    <property type="component" value="Unassembled WGS sequence"/>
</dbReference>
<reference evidence="5 6" key="2">
    <citation type="journal article" date="2015" name="Eukaryot. Cell">
        <title>Asexual propagation of a virulent clone complex in a human and feline outbreak of sporotrichosis.</title>
        <authorList>
            <person name="Teixeira Mde M."/>
            <person name="Rodrigues A.M."/>
            <person name="Tsui C.K."/>
            <person name="de Almeida L.G."/>
            <person name="Van Diepeningen A.D."/>
            <person name="van den Ende B.G."/>
            <person name="Fernandes G.F."/>
            <person name="Kano R."/>
            <person name="Hamelin R.C."/>
            <person name="Lopes-Bezerra L.M."/>
            <person name="Vasconcelos A.T."/>
            <person name="de Hoog S."/>
            <person name="de Camargo Z.P."/>
            <person name="Felipe M.S."/>
        </authorList>
    </citation>
    <scope>NUCLEOTIDE SEQUENCE [LARGE SCALE GENOMIC DNA]</scope>
    <source>
        <strain evidence="5 6">1099-18</strain>
    </source>
</reference>